<dbReference type="AlphaFoldDB" id="A0A9D1GJM6"/>
<reference evidence="1" key="2">
    <citation type="journal article" date="2021" name="PeerJ">
        <title>Extensive microbial diversity within the chicken gut microbiome revealed by metagenomics and culture.</title>
        <authorList>
            <person name="Gilroy R."/>
            <person name="Ravi A."/>
            <person name="Getino M."/>
            <person name="Pursley I."/>
            <person name="Horton D.L."/>
            <person name="Alikhan N.F."/>
            <person name="Baker D."/>
            <person name="Gharbi K."/>
            <person name="Hall N."/>
            <person name="Watson M."/>
            <person name="Adriaenssens E.M."/>
            <person name="Foster-Nyarko E."/>
            <person name="Jarju S."/>
            <person name="Secka A."/>
            <person name="Antonio M."/>
            <person name="Oren A."/>
            <person name="Chaudhuri R.R."/>
            <person name="La Ragione R."/>
            <person name="Hildebrand F."/>
            <person name="Pallen M.J."/>
        </authorList>
    </citation>
    <scope>NUCLEOTIDE SEQUENCE</scope>
    <source>
        <strain evidence="1">CHK123-3438</strain>
    </source>
</reference>
<evidence type="ECO:0000313" key="1">
    <source>
        <dbReference type="EMBL" id="HIT42195.1"/>
    </source>
</evidence>
<protein>
    <submittedName>
        <fullName evidence="1">Uncharacterized protein</fullName>
    </submittedName>
</protein>
<name>A0A9D1GJM6_9FIRM</name>
<evidence type="ECO:0000313" key="2">
    <source>
        <dbReference type="Proteomes" id="UP000886860"/>
    </source>
</evidence>
<comment type="caution">
    <text evidence="1">The sequence shown here is derived from an EMBL/GenBank/DDBJ whole genome shotgun (WGS) entry which is preliminary data.</text>
</comment>
<accession>A0A9D1GJM6</accession>
<dbReference type="EMBL" id="DVKS01000153">
    <property type="protein sequence ID" value="HIT42195.1"/>
    <property type="molecule type" value="Genomic_DNA"/>
</dbReference>
<dbReference type="Proteomes" id="UP000886860">
    <property type="component" value="Unassembled WGS sequence"/>
</dbReference>
<organism evidence="1 2">
    <name type="scientific">Candidatus Caccovicinus merdipullorum</name>
    <dbReference type="NCBI Taxonomy" id="2840724"/>
    <lineage>
        <taxon>Bacteria</taxon>
        <taxon>Bacillati</taxon>
        <taxon>Bacillota</taxon>
        <taxon>Clostridia</taxon>
        <taxon>Eubacteriales</taxon>
        <taxon>Candidatus Caccovicinus</taxon>
    </lineage>
</organism>
<proteinExistence type="predicted"/>
<sequence>MGHYRINTAAPNLICICIDECADGDYSGRIYHKYSREEIPFQKSGSMIAILDRFFDQINYPQASTRYRSFKKLKKGENPDPVKKQPAPKPAVTAQEVLDHQGKEATFILHVQYRQNSTWQGNLVWAEEEMEENFCSVLELLKLLDSALCKNESE</sequence>
<reference evidence="1" key="1">
    <citation type="submission" date="2020-10" db="EMBL/GenBank/DDBJ databases">
        <authorList>
            <person name="Gilroy R."/>
        </authorList>
    </citation>
    <scope>NUCLEOTIDE SEQUENCE</scope>
    <source>
        <strain evidence="1">CHK123-3438</strain>
    </source>
</reference>
<gene>
    <name evidence="1" type="ORF">IAB60_08915</name>
</gene>